<gene>
    <name evidence="9" type="ORF">POM88_022437</name>
</gene>
<dbReference type="GO" id="GO:0071038">
    <property type="term" value="P:TRAMP-dependent tRNA surveillance pathway"/>
    <property type="evidence" value="ECO:0007669"/>
    <property type="project" value="TreeGrafter"/>
</dbReference>
<evidence type="ECO:0000256" key="3">
    <source>
        <dbReference type="ARBA" id="ARBA00022801"/>
    </source>
</evidence>
<dbReference type="GO" id="GO:0071037">
    <property type="term" value="P:nuclear polyadenylation-dependent snRNA catabolic process"/>
    <property type="evidence" value="ECO:0007669"/>
    <property type="project" value="TreeGrafter"/>
</dbReference>
<keyword evidence="3" id="KW-0378">Hydrolase</keyword>
<dbReference type="FunFam" id="3.30.420.10:FF:000065">
    <property type="entry name" value="Protein RRP6-like 2 isoform A"/>
    <property type="match status" value="1"/>
</dbReference>
<comment type="caution">
    <text evidence="9">The sequence shown here is derived from an EMBL/GenBank/DDBJ whole genome shotgun (WGS) entry which is preliminary data.</text>
</comment>
<dbReference type="Proteomes" id="UP001237642">
    <property type="component" value="Unassembled WGS sequence"/>
</dbReference>
<dbReference type="PROSITE" id="PS50967">
    <property type="entry name" value="HRDC"/>
    <property type="match status" value="1"/>
</dbReference>
<evidence type="ECO:0000256" key="7">
    <source>
        <dbReference type="SAM" id="MobiDB-lite"/>
    </source>
</evidence>
<reference evidence="9" key="1">
    <citation type="submission" date="2023-02" db="EMBL/GenBank/DDBJ databases">
        <title>Genome of toxic invasive species Heracleum sosnowskyi carries increased number of genes despite the absence of recent whole-genome duplications.</title>
        <authorList>
            <person name="Schelkunov M."/>
            <person name="Shtratnikova V."/>
            <person name="Makarenko M."/>
            <person name="Klepikova A."/>
            <person name="Omelchenko D."/>
            <person name="Novikova G."/>
            <person name="Obukhova E."/>
            <person name="Bogdanov V."/>
            <person name="Penin A."/>
            <person name="Logacheva M."/>
        </authorList>
    </citation>
    <scope>NUCLEOTIDE SEQUENCE</scope>
    <source>
        <strain evidence="9">Hsosn_3</strain>
        <tissue evidence="9">Leaf</tissue>
    </source>
</reference>
<feature type="domain" description="HRDC" evidence="8">
    <location>
        <begin position="444"/>
        <end position="524"/>
    </location>
</feature>
<dbReference type="GO" id="GO:0071051">
    <property type="term" value="P:poly(A)-dependent snoRNA 3'-end processing"/>
    <property type="evidence" value="ECO:0007669"/>
    <property type="project" value="TreeGrafter"/>
</dbReference>
<reference evidence="9" key="2">
    <citation type="submission" date="2023-05" db="EMBL/GenBank/DDBJ databases">
        <authorList>
            <person name="Schelkunov M.I."/>
        </authorList>
    </citation>
    <scope>NUCLEOTIDE SEQUENCE</scope>
    <source>
        <strain evidence="9">Hsosn_3</strain>
        <tissue evidence="9">Leaf</tissue>
    </source>
</reference>
<sequence length="899" mass="101684">MEKKITPPLSSSIEKLSGSSRDFPSDKDFHFLYNFNDFKTPIKEIGEKSQSVMDSVGKSSAQLVKSDSDHDGGSNWLENVNDEILDQLDCSVDEYKKIKKSENDESDDGFQLVCGKKKKGASEIVIKGGQGYGALDVKVVSKDKKSSGNKPRVPFHIPSIPKPQDEYKIMVNNYNQPFEHVWLERSEDGTRFIHPLEKYSASNFVDKKIIDIEPAKPPPVESSPYKLVEEVKDLKELAAKLKGVNEFAVDLEHNQYRSFQGLTCLMQISTRTEDFVVDTLKLRVQIGPYLREVFKDPSKKKVMHGADRDIIWLQRDFGIYICNLFDTGQASKVLNLERHSLEYLLNHFCGVAANKEYQNADWRLRPLTKEMLRYAREDTHYLLHIYDLMRVRLLCSSSDSEYSESALLEVYQRSYDICMQLYEKDVMTDSSFLYIYGLQDANLNAQQLAVVAGLCEWRDVVARTEDESTGYILPNKTLLEIAKQMPLTTISLHQLVKLKHQYVERHLDSVVSIIKHSIQNASAYEAISEQLKEAYTEAISAGNLNVADGSEVLSPPDVPARAKGRIGAALVGATYTSSRNMFKNLPSPAQLKERRLDPKNSIHEVINEQPEGPSVSAGRYRDEQTDKDSCVPRLPKESSRTSELFMPGNMKFPYPASGAEVTVQVLRKPTGAFGALLGNSAAKRKFDAEKIVMKEFKLENNKSSMNLPFHSFSGKANGLQPAIKEPAKPLQILRPKEPDTVVATDSRLQGTIFLNDKLGEEKVHEDPKPEQNISNMSASFFEMDEEDETVSLSDLSSSFKKCFQSTQKERKATQVWKSQEPIQQFKPFEYEAGRKQAGFEDNRRRNIKEDGENRTKHAENMKKNLIKAHTEGGEESGGFQLGRRRQAFPSTGKRSATFH</sequence>
<dbReference type="InterPro" id="IPR045092">
    <property type="entry name" value="Rrp6-like"/>
</dbReference>
<dbReference type="SMART" id="SM00474">
    <property type="entry name" value="35EXOc"/>
    <property type="match status" value="1"/>
</dbReference>
<dbReference type="Pfam" id="PF00570">
    <property type="entry name" value="HRDC"/>
    <property type="match status" value="1"/>
</dbReference>
<dbReference type="GO" id="GO:0080188">
    <property type="term" value="P:gene silencing by siRNA-directed DNA methylation"/>
    <property type="evidence" value="ECO:0007669"/>
    <property type="project" value="UniProtKB-ARBA"/>
</dbReference>
<feature type="compositionally biased region" description="Low complexity" evidence="7">
    <location>
        <begin position="10"/>
        <end position="20"/>
    </location>
</feature>
<dbReference type="GO" id="GO:0071039">
    <property type="term" value="P:nuclear polyadenylation-dependent CUT catabolic process"/>
    <property type="evidence" value="ECO:0007669"/>
    <property type="project" value="TreeGrafter"/>
</dbReference>
<feature type="region of interest" description="Disordered" evidence="7">
    <location>
        <begin position="836"/>
        <end position="899"/>
    </location>
</feature>
<dbReference type="GO" id="GO:0000166">
    <property type="term" value="F:nucleotide binding"/>
    <property type="evidence" value="ECO:0007669"/>
    <property type="project" value="InterPro"/>
</dbReference>
<dbReference type="SUPFAM" id="SSF53098">
    <property type="entry name" value="Ribonuclease H-like"/>
    <property type="match status" value="1"/>
</dbReference>
<proteinExistence type="predicted"/>
<dbReference type="GO" id="GO:0071036">
    <property type="term" value="P:nuclear polyadenylation-dependent snoRNA catabolic process"/>
    <property type="evidence" value="ECO:0007669"/>
    <property type="project" value="TreeGrafter"/>
</dbReference>
<dbReference type="Gene3D" id="3.30.420.10">
    <property type="entry name" value="Ribonuclease H-like superfamily/Ribonuclease H"/>
    <property type="match status" value="1"/>
</dbReference>
<evidence type="ECO:0000313" key="9">
    <source>
        <dbReference type="EMBL" id="KAK1384702.1"/>
    </source>
</evidence>
<feature type="region of interest" description="Disordered" evidence="7">
    <location>
        <begin position="604"/>
        <end position="640"/>
    </location>
</feature>
<dbReference type="InterPro" id="IPR012337">
    <property type="entry name" value="RNaseH-like_sf"/>
</dbReference>
<dbReference type="PANTHER" id="PTHR12124">
    <property type="entry name" value="POLYMYOSITIS/SCLERODERMA AUTOANTIGEN-RELATED"/>
    <property type="match status" value="1"/>
</dbReference>
<keyword evidence="10" id="KW-1185">Reference proteome</keyword>
<dbReference type="PANTHER" id="PTHR12124:SF47">
    <property type="entry name" value="EXOSOME COMPONENT 10"/>
    <property type="match status" value="1"/>
</dbReference>
<dbReference type="InterPro" id="IPR010997">
    <property type="entry name" value="HRDC-like_sf"/>
</dbReference>
<dbReference type="InterPro" id="IPR049559">
    <property type="entry name" value="Rrp6p-like_exo"/>
</dbReference>
<evidence type="ECO:0000313" key="10">
    <source>
        <dbReference type="Proteomes" id="UP001237642"/>
    </source>
</evidence>
<dbReference type="Gene3D" id="1.10.150.80">
    <property type="entry name" value="HRDC domain"/>
    <property type="match status" value="1"/>
</dbReference>
<keyword evidence="6" id="KW-0539">Nucleus</keyword>
<dbReference type="GO" id="GO:0071044">
    <property type="term" value="P:histone mRNA catabolic process"/>
    <property type="evidence" value="ECO:0007669"/>
    <property type="project" value="TreeGrafter"/>
</dbReference>
<dbReference type="GO" id="GO:0071040">
    <property type="term" value="P:nuclear polyadenylation-dependent antisense transcript catabolic process"/>
    <property type="evidence" value="ECO:0007669"/>
    <property type="project" value="TreeGrafter"/>
</dbReference>
<feature type="compositionally biased region" description="Basic and acidic residues" evidence="7">
    <location>
        <begin position="619"/>
        <end position="640"/>
    </location>
</feature>
<dbReference type="AlphaFoldDB" id="A0AAD8IHV0"/>
<feature type="compositionally biased region" description="Polar residues" evidence="7">
    <location>
        <begin position="888"/>
        <end position="899"/>
    </location>
</feature>
<dbReference type="FunFam" id="1.10.150.80:FF:000001">
    <property type="entry name" value="Putative exosome component 10"/>
    <property type="match status" value="1"/>
</dbReference>
<dbReference type="InterPro" id="IPR036397">
    <property type="entry name" value="RNaseH_sf"/>
</dbReference>
<dbReference type="GO" id="GO:0005730">
    <property type="term" value="C:nucleolus"/>
    <property type="evidence" value="ECO:0007669"/>
    <property type="project" value="UniProtKB-ARBA"/>
</dbReference>
<dbReference type="SUPFAM" id="SSF47819">
    <property type="entry name" value="HRDC-like"/>
    <property type="match status" value="1"/>
</dbReference>
<dbReference type="EMBL" id="JAUIZM010000005">
    <property type="protein sequence ID" value="KAK1384702.1"/>
    <property type="molecule type" value="Genomic_DNA"/>
</dbReference>
<evidence type="ECO:0000256" key="5">
    <source>
        <dbReference type="ARBA" id="ARBA00023158"/>
    </source>
</evidence>
<dbReference type="CDD" id="cd06147">
    <property type="entry name" value="Rrp6p_like_exo"/>
    <property type="match status" value="1"/>
</dbReference>
<keyword evidence="4" id="KW-0269">Exonuclease</keyword>
<dbReference type="InterPro" id="IPR002121">
    <property type="entry name" value="HRDC_dom"/>
</dbReference>
<name>A0AAD8IHV0_9APIA</name>
<protein>
    <submittedName>
        <fullName evidence="9">HRDC domain-containing protein</fullName>
    </submittedName>
</protein>
<comment type="subcellular location">
    <subcellularLocation>
        <location evidence="1">Nucleus</location>
    </subcellularLocation>
</comment>
<dbReference type="GO" id="GO:0000467">
    <property type="term" value="P:exonucleolytic trimming to generate mature 3'-end of 5.8S rRNA from tricistronic rRNA transcript (SSU-rRNA, 5.8S rRNA, LSU-rRNA)"/>
    <property type="evidence" value="ECO:0007669"/>
    <property type="project" value="InterPro"/>
</dbReference>
<dbReference type="GO" id="GO:0000175">
    <property type="term" value="F:3'-5'-RNA exonuclease activity"/>
    <property type="evidence" value="ECO:0007669"/>
    <property type="project" value="InterPro"/>
</dbReference>
<feature type="compositionally biased region" description="Basic and acidic residues" evidence="7">
    <location>
        <begin position="836"/>
        <end position="872"/>
    </location>
</feature>
<evidence type="ECO:0000256" key="2">
    <source>
        <dbReference type="ARBA" id="ARBA00022722"/>
    </source>
</evidence>
<organism evidence="9 10">
    <name type="scientific">Heracleum sosnowskyi</name>
    <dbReference type="NCBI Taxonomy" id="360622"/>
    <lineage>
        <taxon>Eukaryota</taxon>
        <taxon>Viridiplantae</taxon>
        <taxon>Streptophyta</taxon>
        <taxon>Embryophyta</taxon>
        <taxon>Tracheophyta</taxon>
        <taxon>Spermatophyta</taxon>
        <taxon>Magnoliopsida</taxon>
        <taxon>eudicotyledons</taxon>
        <taxon>Gunneridae</taxon>
        <taxon>Pentapetalae</taxon>
        <taxon>asterids</taxon>
        <taxon>campanulids</taxon>
        <taxon>Apiales</taxon>
        <taxon>Apiaceae</taxon>
        <taxon>Apioideae</taxon>
        <taxon>apioid superclade</taxon>
        <taxon>Tordylieae</taxon>
        <taxon>Tordyliinae</taxon>
        <taxon>Heracleum</taxon>
    </lineage>
</organism>
<dbReference type="GO" id="GO:0071035">
    <property type="term" value="P:nuclear polyadenylation-dependent rRNA catabolic process"/>
    <property type="evidence" value="ECO:0007669"/>
    <property type="project" value="TreeGrafter"/>
</dbReference>
<evidence type="ECO:0000256" key="4">
    <source>
        <dbReference type="ARBA" id="ARBA00022839"/>
    </source>
</evidence>
<dbReference type="GO" id="GO:0000176">
    <property type="term" value="C:nuclear exosome (RNase complex)"/>
    <property type="evidence" value="ECO:0007669"/>
    <property type="project" value="TreeGrafter"/>
</dbReference>
<accession>A0AAD8IHV0</accession>
<keyword evidence="2" id="KW-0540">Nuclease</keyword>
<keyword evidence="5" id="KW-0943">RNA-mediated gene silencing</keyword>
<dbReference type="SMART" id="SM00341">
    <property type="entry name" value="HRDC"/>
    <property type="match status" value="1"/>
</dbReference>
<evidence type="ECO:0000256" key="1">
    <source>
        <dbReference type="ARBA" id="ARBA00004123"/>
    </source>
</evidence>
<dbReference type="Pfam" id="PF01612">
    <property type="entry name" value="DNA_pol_A_exo1"/>
    <property type="match status" value="1"/>
</dbReference>
<feature type="region of interest" description="Disordered" evidence="7">
    <location>
        <begin position="1"/>
        <end position="23"/>
    </location>
</feature>
<evidence type="ECO:0000259" key="8">
    <source>
        <dbReference type="PROSITE" id="PS50967"/>
    </source>
</evidence>
<dbReference type="InterPro" id="IPR002562">
    <property type="entry name" value="3'-5'_exonuclease_dom"/>
</dbReference>
<dbReference type="InterPro" id="IPR044876">
    <property type="entry name" value="HRDC_dom_sf"/>
</dbReference>
<evidence type="ECO:0000256" key="6">
    <source>
        <dbReference type="ARBA" id="ARBA00023242"/>
    </source>
</evidence>
<dbReference type="GO" id="GO:0003727">
    <property type="term" value="F:single-stranded RNA binding"/>
    <property type="evidence" value="ECO:0007669"/>
    <property type="project" value="TreeGrafter"/>
</dbReference>